<evidence type="ECO:0000313" key="2">
    <source>
        <dbReference type="EMBL" id="QHT20606.1"/>
    </source>
</evidence>
<dbReference type="EMBL" id="MN739679">
    <property type="protein sequence ID" value="QHT20606.1"/>
    <property type="molecule type" value="Genomic_DNA"/>
</dbReference>
<dbReference type="AlphaFoldDB" id="A0A6C0DUH4"/>
<sequence length="87" mass="10517">MFKNLTMRNAEDWYKNEFEKLGWMILAKHEKKLAKITQYKINLDGLIKTLEKLESSYEDVDRKKDIHIMLENTKVLKDFVDKKLKIQ</sequence>
<protein>
    <submittedName>
        <fullName evidence="2">Uncharacterized protein</fullName>
    </submittedName>
</protein>
<keyword evidence="1" id="KW-0175">Coiled coil</keyword>
<name>A0A6C0DUH4_9ZZZZ</name>
<feature type="coiled-coil region" evidence="1">
    <location>
        <begin position="36"/>
        <end position="63"/>
    </location>
</feature>
<reference evidence="2" key="1">
    <citation type="journal article" date="2020" name="Nature">
        <title>Giant virus diversity and host interactions through global metagenomics.</title>
        <authorList>
            <person name="Schulz F."/>
            <person name="Roux S."/>
            <person name="Paez-Espino D."/>
            <person name="Jungbluth S."/>
            <person name="Walsh D.A."/>
            <person name="Denef V.J."/>
            <person name="McMahon K.D."/>
            <person name="Konstantinidis K.T."/>
            <person name="Eloe-Fadrosh E.A."/>
            <person name="Kyrpides N.C."/>
            <person name="Woyke T."/>
        </authorList>
    </citation>
    <scope>NUCLEOTIDE SEQUENCE</scope>
    <source>
        <strain evidence="2">GVMAG-M-3300023174-68</strain>
    </source>
</reference>
<proteinExistence type="predicted"/>
<accession>A0A6C0DUH4</accession>
<evidence type="ECO:0000256" key="1">
    <source>
        <dbReference type="SAM" id="Coils"/>
    </source>
</evidence>
<organism evidence="2">
    <name type="scientific">viral metagenome</name>
    <dbReference type="NCBI Taxonomy" id="1070528"/>
    <lineage>
        <taxon>unclassified sequences</taxon>
        <taxon>metagenomes</taxon>
        <taxon>organismal metagenomes</taxon>
    </lineage>
</organism>